<gene>
    <name evidence="1" type="ORF">A2988_01025</name>
</gene>
<protein>
    <recommendedName>
        <fullName evidence="3">Peptidase M64 N-terminal domain-containing protein</fullName>
    </recommendedName>
</protein>
<accession>A0A1F5BTW4</accession>
<evidence type="ECO:0000313" key="2">
    <source>
        <dbReference type="Proteomes" id="UP000176650"/>
    </source>
</evidence>
<name>A0A1F5BTW4_9BACT</name>
<dbReference type="AlphaFoldDB" id="A0A1F5BTW4"/>
<organism evidence="1 2">
    <name type="scientific">Candidatus Azambacteria bacterium RIFCSPLOWO2_01_FULL_46_25</name>
    <dbReference type="NCBI Taxonomy" id="1797298"/>
    <lineage>
        <taxon>Bacteria</taxon>
        <taxon>Candidatus Azamiibacteriota</taxon>
    </lineage>
</organism>
<sequence length="236" mass="26185">MKKAAIIIGCVLILLSGIFTVAGFRVSEIPRLHYYQAPGVPLDGIKLEVIYFVPNDQTPDPRFYEVIKKGLAEAQAFHARQFGPGQLLRVALFPKPAIGGEPSSFYEGDDTSRGNPGAIRRIMAETGRRIFNQNGDLYDERFVKRQQTELPVRVLVYQGVGASSSVLGVLVAYDYFTQTAYGSTTLYHELLHVIGVPDAYDYATNASYADDIMGSGRTRPLAETYIREEIKQALLK</sequence>
<evidence type="ECO:0000313" key="1">
    <source>
        <dbReference type="EMBL" id="OGD34052.1"/>
    </source>
</evidence>
<evidence type="ECO:0008006" key="3">
    <source>
        <dbReference type="Google" id="ProtNLM"/>
    </source>
</evidence>
<proteinExistence type="predicted"/>
<dbReference type="STRING" id="1797298.A2988_01025"/>
<comment type="caution">
    <text evidence="1">The sequence shown here is derived from an EMBL/GenBank/DDBJ whole genome shotgun (WGS) entry which is preliminary data.</text>
</comment>
<dbReference type="Proteomes" id="UP000176650">
    <property type="component" value="Unassembled WGS sequence"/>
</dbReference>
<dbReference type="EMBL" id="MEYS01000002">
    <property type="protein sequence ID" value="OGD34052.1"/>
    <property type="molecule type" value="Genomic_DNA"/>
</dbReference>
<reference evidence="1 2" key="1">
    <citation type="journal article" date="2016" name="Nat. Commun.">
        <title>Thousands of microbial genomes shed light on interconnected biogeochemical processes in an aquifer system.</title>
        <authorList>
            <person name="Anantharaman K."/>
            <person name="Brown C.T."/>
            <person name="Hug L.A."/>
            <person name="Sharon I."/>
            <person name="Castelle C.J."/>
            <person name="Probst A.J."/>
            <person name="Thomas B.C."/>
            <person name="Singh A."/>
            <person name="Wilkins M.J."/>
            <person name="Karaoz U."/>
            <person name="Brodie E.L."/>
            <person name="Williams K.H."/>
            <person name="Hubbard S.S."/>
            <person name="Banfield J.F."/>
        </authorList>
    </citation>
    <scope>NUCLEOTIDE SEQUENCE [LARGE SCALE GENOMIC DNA]</scope>
</reference>